<gene>
    <name evidence="1" type="primary">aroB</name>
    <name evidence="1" type="ORF">FRZ06_04035</name>
</gene>
<dbReference type="EMBL" id="CP042469">
    <property type="protein sequence ID" value="QOX65822.1"/>
    <property type="molecule type" value="Genomic_DNA"/>
</dbReference>
<keyword evidence="2" id="KW-1185">Reference proteome</keyword>
<dbReference type="Proteomes" id="UP000594014">
    <property type="component" value="Chromosome"/>
</dbReference>
<protein>
    <submittedName>
        <fullName evidence="1">3-dehydroquinate synthase</fullName>
        <ecNumber evidence="1">4.2.3.4</ecNumber>
    </submittedName>
</protein>
<evidence type="ECO:0000313" key="2">
    <source>
        <dbReference type="Proteomes" id="UP000594014"/>
    </source>
</evidence>
<reference evidence="1" key="1">
    <citation type="submission" date="2019-08" db="EMBL/GenBank/DDBJ databases">
        <title>Genome sequence of Clostridiales bacterium MT110.</title>
        <authorList>
            <person name="Cao J."/>
        </authorList>
    </citation>
    <scope>NUCLEOTIDE SEQUENCE</scope>
    <source>
        <strain evidence="1">MT110</strain>
    </source>
</reference>
<organism evidence="1 2">
    <name type="scientific">Anoxybacterium hadale</name>
    <dbReference type="NCBI Taxonomy" id="3408580"/>
    <lineage>
        <taxon>Bacteria</taxon>
        <taxon>Bacillati</taxon>
        <taxon>Bacillota</taxon>
        <taxon>Clostridia</taxon>
        <taxon>Peptostreptococcales</taxon>
        <taxon>Anaerovoracaceae</taxon>
        <taxon>Anoxybacterium</taxon>
    </lineage>
</organism>
<keyword evidence="1" id="KW-0456">Lyase</keyword>
<sequence>MRKLNLKGKHNSSAILIGRGILTQAGELCKAELAERKAPSAICVITDTNVAELYLETVLKEFEAFSIPVYSHVIPAGEENKNLDTVSKIYDTLSTNRFGRDDMIVALGGGVTGDIAGFTAATYLRGMRHLIQIPTTLLAQVDSSVGGKTGVDLPLGKNLVGAFRQPDVVLIDPVVLDSLPKEIFTSGMAEVIKYGCIWDEEILELAAKETAIDTSDPKETADLSRDVNWEKEKIESLIARCVAIKIRVVEEDETEEGLRRILNFGHTIGHGLEKLANFTGLSHGEAVAIGMVAATQLGEAAGITDKGCYDKLKNLLQCYELPVALPYPVEEIYQAMMTDKKKQGGSLYFIFVERFGKTDVRKLPVEELRQMMKVLGD</sequence>
<proteinExistence type="predicted"/>
<dbReference type="EC" id="4.2.3.4" evidence="1"/>
<evidence type="ECO:0000313" key="1">
    <source>
        <dbReference type="EMBL" id="QOX65822.1"/>
    </source>
</evidence>
<accession>A0ACD1AH14</accession>
<name>A0ACD1AH14_9FIRM</name>